<feature type="region of interest" description="Disordered" evidence="1">
    <location>
        <begin position="185"/>
        <end position="250"/>
    </location>
</feature>
<keyword evidence="2" id="KW-1185">Reference proteome</keyword>
<name>A0A0K0G1L9_STRVS</name>
<feature type="compositionally biased region" description="Basic and acidic residues" evidence="1">
    <location>
        <begin position="201"/>
        <end position="234"/>
    </location>
</feature>
<dbReference type="AlphaFoldDB" id="A0A0K0G1L9"/>
<proteinExistence type="predicted"/>
<dbReference type="WBParaSite" id="SVE_1861000.1">
    <property type="protein sequence ID" value="SVE_1861000.1"/>
    <property type="gene ID" value="SVE_1861000"/>
</dbReference>
<accession>A0A0K0G1L9</accession>
<evidence type="ECO:0000313" key="3">
    <source>
        <dbReference type="WBParaSite" id="SVE_1861000.1"/>
    </source>
</evidence>
<protein>
    <submittedName>
        <fullName evidence="3">Mpp10</fullName>
    </submittedName>
</protein>
<reference evidence="2" key="1">
    <citation type="submission" date="2014-07" db="EMBL/GenBank/DDBJ databases">
        <authorList>
            <person name="Martin A.A"/>
            <person name="De Silva N."/>
        </authorList>
    </citation>
    <scope>NUCLEOTIDE SEQUENCE</scope>
</reference>
<feature type="compositionally biased region" description="Polar residues" evidence="1">
    <location>
        <begin position="237"/>
        <end position="247"/>
    </location>
</feature>
<evidence type="ECO:0000256" key="1">
    <source>
        <dbReference type="SAM" id="MobiDB-lite"/>
    </source>
</evidence>
<dbReference type="Proteomes" id="UP000035680">
    <property type="component" value="Unassembled WGS sequence"/>
</dbReference>
<organism evidence="2 3">
    <name type="scientific">Strongyloides venezuelensis</name>
    <name type="common">Threadworm</name>
    <dbReference type="NCBI Taxonomy" id="75913"/>
    <lineage>
        <taxon>Eukaryota</taxon>
        <taxon>Metazoa</taxon>
        <taxon>Ecdysozoa</taxon>
        <taxon>Nematoda</taxon>
        <taxon>Chromadorea</taxon>
        <taxon>Rhabditida</taxon>
        <taxon>Tylenchina</taxon>
        <taxon>Panagrolaimomorpha</taxon>
        <taxon>Strongyloidoidea</taxon>
        <taxon>Strongyloididae</taxon>
        <taxon>Strongyloides</taxon>
    </lineage>
</organism>
<reference evidence="3" key="2">
    <citation type="submission" date="2015-08" db="UniProtKB">
        <authorList>
            <consortium name="WormBaseParasite"/>
        </authorList>
    </citation>
    <scope>IDENTIFICATION</scope>
</reference>
<evidence type="ECO:0000313" key="2">
    <source>
        <dbReference type="Proteomes" id="UP000035680"/>
    </source>
</evidence>
<feature type="compositionally biased region" description="Acidic residues" evidence="1">
    <location>
        <begin position="186"/>
        <end position="198"/>
    </location>
</feature>
<sequence>MTFQILSDIEDVVFDLKGLPIVIKVVISIIKVKAIDSYKFLYYFFTQITVMDPRRRTFNPNELNRNYSNTIPQSDQINYPNNLNNMDGQLKYFDKDLNTVVPNDLVTSLLGSNNGISSYNELVQKFIKECEDLGLHHYDDERPQIISEIEALKKKKEEIIKEISELGVYTQWDNDDTYSIPSQVEEFSDNDDEGDDNGGVENKDTKSDESLSRKSSGEEEKREEPVTKKSKSEKSSNTSQDNENSVSKIFEKEPHYEIIIDEEVQRCKEDEDTSVNLNDKLFDKEMIDEFSNKLLSTDRILNSEIIPTIAAESGNVDPSNIKIETNQDILLTRSKKDQLKNSKDTSFYYKIRNEFRNSLGYVGEDIISYATEIDISNDTSLDYY</sequence>